<dbReference type="CDD" id="cd10917">
    <property type="entry name" value="CE4_NodB_like_6s_7s"/>
    <property type="match status" value="1"/>
</dbReference>
<reference evidence="3 4" key="1">
    <citation type="submission" date="2019-08" db="EMBL/GenBank/DDBJ databases">
        <title>Genomes of Antarctic Bizionia species.</title>
        <authorList>
            <person name="Bowman J.P."/>
        </authorList>
    </citation>
    <scope>NUCLEOTIDE SEQUENCE [LARGE SCALE GENOMIC DNA]</scope>
    <source>
        <strain evidence="3 4">APA-1</strain>
    </source>
</reference>
<evidence type="ECO:0000259" key="2">
    <source>
        <dbReference type="PROSITE" id="PS51677"/>
    </source>
</evidence>
<keyword evidence="1" id="KW-0472">Membrane</keyword>
<dbReference type="InterPro" id="IPR002509">
    <property type="entry name" value="NODB_dom"/>
</dbReference>
<feature type="domain" description="NodB homology" evidence="2">
    <location>
        <begin position="68"/>
        <end position="246"/>
    </location>
</feature>
<dbReference type="GO" id="GO:0016810">
    <property type="term" value="F:hydrolase activity, acting on carbon-nitrogen (but not peptide) bonds"/>
    <property type="evidence" value="ECO:0007669"/>
    <property type="project" value="InterPro"/>
</dbReference>
<proteinExistence type="predicted"/>
<evidence type="ECO:0000256" key="1">
    <source>
        <dbReference type="SAM" id="Phobius"/>
    </source>
</evidence>
<name>A0A5D0R2N5_9FLAO</name>
<feature type="transmembrane region" description="Helical" evidence="1">
    <location>
        <begin position="30"/>
        <end position="54"/>
    </location>
</feature>
<dbReference type="InterPro" id="IPR050248">
    <property type="entry name" value="Polysacc_deacetylase_ArnD"/>
</dbReference>
<dbReference type="OrthoDB" id="9812065at2"/>
<evidence type="ECO:0000313" key="3">
    <source>
        <dbReference type="EMBL" id="TYB75289.1"/>
    </source>
</evidence>
<comment type="caution">
    <text evidence="3">The sequence shown here is derived from an EMBL/GenBank/DDBJ whole genome shotgun (WGS) entry which is preliminary data.</text>
</comment>
<dbReference type="Pfam" id="PF01522">
    <property type="entry name" value="Polysacc_deac_1"/>
    <property type="match status" value="1"/>
</dbReference>
<dbReference type="Gene3D" id="3.20.20.370">
    <property type="entry name" value="Glycoside hydrolase/deacetylase"/>
    <property type="match status" value="1"/>
</dbReference>
<dbReference type="Proteomes" id="UP000324358">
    <property type="component" value="Unassembled WGS sequence"/>
</dbReference>
<dbReference type="EMBL" id="VSKL01000001">
    <property type="protein sequence ID" value="TYB75289.1"/>
    <property type="molecule type" value="Genomic_DNA"/>
</dbReference>
<keyword evidence="1" id="KW-0812">Transmembrane</keyword>
<accession>A0A5D0R2N5</accession>
<feature type="transmembrane region" description="Helical" evidence="1">
    <location>
        <begin position="7"/>
        <end position="24"/>
    </location>
</feature>
<sequence>MLNFRSVTITTSVIFIGLLVIFLIKPISIWWFVLLFFTWFILTALGSGLVGWNYHIKILNAHKNAPKNHIAITFDDGPNPVFTPQVLALLNTYQAKATFFCIGKHIENHPDLFKQIIAEGHTIGNHTYSHANTFGFFKTKKVQAELEKTKSIIKQYSGLNSNLYRPAFGVTNPRIRRAVQNLNLTTIGWNKRSLDTTNLTEEQILKRTTKNLKSGDVILLHDTSEKSVRVLEQLLLFLRDNNFQSVTIDTLFNTQAYA</sequence>
<dbReference type="GO" id="GO:0005975">
    <property type="term" value="P:carbohydrate metabolic process"/>
    <property type="evidence" value="ECO:0007669"/>
    <property type="project" value="InterPro"/>
</dbReference>
<dbReference type="PANTHER" id="PTHR10587">
    <property type="entry name" value="GLYCOSYL TRANSFERASE-RELATED"/>
    <property type="match status" value="1"/>
</dbReference>
<gene>
    <name evidence="3" type="ORF">ES675_03955</name>
</gene>
<dbReference type="RefSeq" id="WP_066247454.1">
    <property type="nucleotide sequence ID" value="NZ_VSKL01000001.1"/>
</dbReference>
<dbReference type="PROSITE" id="PS51677">
    <property type="entry name" value="NODB"/>
    <property type="match status" value="1"/>
</dbReference>
<organism evidence="3 4">
    <name type="scientific">Bizionia algoritergicola</name>
    <dbReference type="NCBI Taxonomy" id="291187"/>
    <lineage>
        <taxon>Bacteria</taxon>
        <taxon>Pseudomonadati</taxon>
        <taxon>Bacteroidota</taxon>
        <taxon>Flavobacteriia</taxon>
        <taxon>Flavobacteriales</taxon>
        <taxon>Flavobacteriaceae</taxon>
        <taxon>Bizionia</taxon>
    </lineage>
</organism>
<keyword evidence="4" id="KW-1185">Reference proteome</keyword>
<protein>
    <submittedName>
        <fullName evidence="3">Polysaccharide deacetylase family protein</fullName>
    </submittedName>
</protein>
<evidence type="ECO:0000313" key="4">
    <source>
        <dbReference type="Proteomes" id="UP000324358"/>
    </source>
</evidence>
<dbReference type="AlphaFoldDB" id="A0A5D0R2N5"/>
<dbReference type="InterPro" id="IPR011330">
    <property type="entry name" value="Glyco_hydro/deAcase_b/a-brl"/>
</dbReference>
<keyword evidence="1" id="KW-1133">Transmembrane helix</keyword>
<dbReference type="SUPFAM" id="SSF88713">
    <property type="entry name" value="Glycoside hydrolase/deacetylase"/>
    <property type="match status" value="1"/>
</dbReference>